<feature type="compositionally biased region" description="Basic and acidic residues" evidence="1">
    <location>
        <begin position="97"/>
        <end position="117"/>
    </location>
</feature>
<organism evidence="3 4">
    <name type="scientific">Arenibacter palladensis</name>
    <dbReference type="NCBI Taxonomy" id="237373"/>
    <lineage>
        <taxon>Bacteria</taxon>
        <taxon>Pseudomonadati</taxon>
        <taxon>Bacteroidota</taxon>
        <taxon>Flavobacteriia</taxon>
        <taxon>Flavobacteriales</taxon>
        <taxon>Flavobacteriaceae</taxon>
        <taxon>Arenibacter</taxon>
    </lineage>
</organism>
<feature type="region of interest" description="Disordered" evidence="1">
    <location>
        <begin position="199"/>
        <end position="260"/>
    </location>
</feature>
<name>A0A1M4YYT1_9FLAO</name>
<accession>A0A1M4YYT1</accession>
<evidence type="ECO:0000256" key="2">
    <source>
        <dbReference type="SAM" id="SignalP"/>
    </source>
</evidence>
<dbReference type="EMBL" id="FQUX01000002">
    <property type="protein sequence ID" value="SHF10652.1"/>
    <property type="molecule type" value="Genomic_DNA"/>
</dbReference>
<dbReference type="RefSeq" id="WP_072861426.1">
    <property type="nucleotide sequence ID" value="NZ_FQUX01000002.1"/>
</dbReference>
<reference evidence="4" key="1">
    <citation type="submission" date="2016-11" db="EMBL/GenBank/DDBJ databases">
        <authorList>
            <person name="Varghese N."/>
            <person name="Submissions S."/>
        </authorList>
    </citation>
    <scope>NUCLEOTIDE SEQUENCE [LARGE SCALE GENOMIC DNA]</scope>
    <source>
        <strain evidence="4">DSM 17539</strain>
    </source>
</reference>
<feature type="compositionally biased region" description="Basic and acidic residues" evidence="1">
    <location>
        <begin position="235"/>
        <end position="247"/>
    </location>
</feature>
<keyword evidence="2" id="KW-0732">Signal</keyword>
<dbReference type="Proteomes" id="UP000184406">
    <property type="component" value="Unassembled WGS sequence"/>
</dbReference>
<protein>
    <submittedName>
        <fullName evidence="3">Uncharacterized protein</fullName>
    </submittedName>
</protein>
<proteinExistence type="predicted"/>
<feature type="signal peptide" evidence="2">
    <location>
        <begin position="1"/>
        <end position="25"/>
    </location>
</feature>
<evidence type="ECO:0000313" key="4">
    <source>
        <dbReference type="Proteomes" id="UP000184406"/>
    </source>
</evidence>
<feature type="chain" id="PRO_5012002270" evidence="2">
    <location>
        <begin position="26"/>
        <end position="260"/>
    </location>
</feature>
<dbReference type="AlphaFoldDB" id="A0A1M4YYT1"/>
<gene>
    <name evidence="3" type="ORF">SAMN03080594_102621</name>
</gene>
<sequence length="260" mass="28531">MKFILNRIRLSLGVLALFVFVKSNAQPLQENIADQIEYNSNTDAENIYVQLSTADQPTMLSMLNPGFYVYFDIKGKKKKKVSVQYPLGMEPPQRSQGRNDRGGGDSGEKEDADRKGPDILVMLDAMPQKANYINNDYEEEFHLDLNKLGISISYNYDEGSNLLYYNLKMPKQNIAKGDIDFSKLSIGVVTPKVEKATEDKGSNISFGGGGQGGGPRGGGQGGGGSRGGGQGGGQGRDRPQQDQRPEEVTIDFWFKANMTE</sequence>
<feature type="region of interest" description="Disordered" evidence="1">
    <location>
        <begin position="85"/>
        <end position="117"/>
    </location>
</feature>
<evidence type="ECO:0000313" key="3">
    <source>
        <dbReference type="EMBL" id="SHF10652.1"/>
    </source>
</evidence>
<evidence type="ECO:0000256" key="1">
    <source>
        <dbReference type="SAM" id="MobiDB-lite"/>
    </source>
</evidence>
<feature type="compositionally biased region" description="Gly residues" evidence="1">
    <location>
        <begin position="206"/>
        <end position="234"/>
    </location>
</feature>
<keyword evidence="4" id="KW-1185">Reference proteome</keyword>